<name>A0AB39UVV0_9GAMM</name>
<evidence type="ECO:0000313" key="4">
    <source>
        <dbReference type="EMBL" id="XDT72398.1"/>
    </source>
</evidence>
<protein>
    <submittedName>
        <fullName evidence="4">Helix-turn-helix domain-containing protein</fullName>
    </submittedName>
</protein>
<dbReference type="Pfam" id="PF01965">
    <property type="entry name" value="DJ-1_PfpI"/>
    <property type="match status" value="1"/>
</dbReference>
<dbReference type="Gene3D" id="3.40.50.880">
    <property type="match status" value="1"/>
</dbReference>
<reference evidence="4" key="1">
    <citation type="submission" date="2024-05" db="EMBL/GenBank/DDBJ databases">
        <title>Genome sequencing of novel strain.</title>
        <authorList>
            <person name="Ganbat D."/>
            <person name="Ganbat S."/>
            <person name="Lee S.-J."/>
        </authorList>
    </citation>
    <scope>NUCLEOTIDE SEQUENCE</scope>
    <source>
        <strain evidence="4">SMD15-11</strain>
    </source>
</reference>
<dbReference type="CDD" id="cd03138">
    <property type="entry name" value="GATase1_AraC_2"/>
    <property type="match status" value="1"/>
</dbReference>
<dbReference type="InterPro" id="IPR052158">
    <property type="entry name" value="INH-QAR"/>
</dbReference>
<dbReference type="GO" id="GO:0003700">
    <property type="term" value="F:DNA-binding transcription factor activity"/>
    <property type="evidence" value="ECO:0007669"/>
    <property type="project" value="InterPro"/>
</dbReference>
<evidence type="ECO:0000256" key="1">
    <source>
        <dbReference type="ARBA" id="ARBA00023015"/>
    </source>
</evidence>
<dbReference type="SUPFAM" id="SSF52317">
    <property type="entry name" value="Class I glutamine amidotransferase-like"/>
    <property type="match status" value="1"/>
</dbReference>
<keyword evidence="1" id="KW-0805">Transcription regulation</keyword>
<dbReference type="AlphaFoldDB" id="A0AB39UVV0"/>
<dbReference type="InterPro" id="IPR029062">
    <property type="entry name" value="Class_I_gatase-like"/>
</dbReference>
<gene>
    <name evidence="4" type="ORF">AAIA72_16635</name>
</gene>
<dbReference type="EMBL" id="CP154858">
    <property type="protein sequence ID" value="XDT72398.1"/>
    <property type="molecule type" value="Genomic_DNA"/>
</dbReference>
<accession>A0AB39UVV0</accession>
<organism evidence="4">
    <name type="scientific">Thermohahella caldifontis</name>
    <dbReference type="NCBI Taxonomy" id="3142973"/>
    <lineage>
        <taxon>Bacteria</taxon>
        <taxon>Pseudomonadati</taxon>
        <taxon>Pseudomonadota</taxon>
        <taxon>Gammaproteobacteria</taxon>
        <taxon>Oceanospirillales</taxon>
        <taxon>Hahellaceae</taxon>
        <taxon>Thermohahella</taxon>
    </lineage>
</organism>
<dbReference type="SMART" id="SM00342">
    <property type="entry name" value="HTH_ARAC"/>
    <property type="match status" value="1"/>
</dbReference>
<proteinExistence type="predicted"/>
<keyword evidence="2" id="KW-0804">Transcription</keyword>
<dbReference type="SUPFAM" id="SSF46689">
    <property type="entry name" value="Homeodomain-like"/>
    <property type="match status" value="2"/>
</dbReference>
<dbReference type="InterPro" id="IPR002818">
    <property type="entry name" value="DJ-1/PfpI"/>
</dbReference>
<dbReference type="PANTHER" id="PTHR43130:SF3">
    <property type="entry name" value="HTH-TYPE TRANSCRIPTIONAL REGULATOR RV1931C"/>
    <property type="match status" value="1"/>
</dbReference>
<dbReference type="Pfam" id="PF12833">
    <property type="entry name" value="HTH_18"/>
    <property type="match status" value="1"/>
</dbReference>
<dbReference type="KEGG" id="tcd:AAIA72_16635"/>
<dbReference type="InterPro" id="IPR009057">
    <property type="entry name" value="Homeodomain-like_sf"/>
</dbReference>
<dbReference type="InterPro" id="IPR018060">
    <property type="entry name" value="HTH_AraC"/>
</dbReference>
<dbReference type="RefSeq" id="WP_369601408.1">
    <property type="nucleotide sequence ID" value="NZ_CP154858.1"/>
</dbReference>
<dbReference type="GO" id="GO:0043565">
    <property type="term" value="F:sequence-specific DNA binding"/>
    <property type="evidence" value="ECO:0007669"/>
    <property type="project" value="InterPro"/>
</dbReference>
<dbReference type="PANTHER" id="PTHR43130">
    <property type="entry name" value="ARAC-FAMILY TRANSCRIPTIONAL REGULATOR"/>
    <property type="match status" value="1"/>
</dbReference>
<sequence>MDLSLVLVVCPGMLATSHTFALEMFRTAESHARANQRRRAPRLTVWQAGTEAVTTQSGLILTPDAHPDTLDRPDLVLIPSLWRNPLRTLKQHPFWPETLRRWHEAGATLVATGTGSVILAASGLLDGRVATTHWHYFDTFQRLFPAVDLKRDFFITQSGPFYCAASLNALADLTVHLIGNFFGLATARHVERHFSHEIRQPYAQRRFLQGDPHRHTDEVILSVQLRIQERPDYRPTLREAAALAGLTERTFSRRFRQATGITFHDYLTQEKLKLATSLLRDTNLSIGEIGLAVGIQDKGQFSRWLQRHTGTTASQYRISYRKKVFSTS</sequence>
<dbReference type="Gene3D" id="1.10.10.60">
    <property type="entry name" value="Homeodomain-like"/>
    <property type="match status" value="1"/>
</dbReference>
<dbReference type="PROSITE" id="PS01124">
    <property type="entry name" value="HTH_ARAC_FAMILY_2"/>
    <property type="match status" value="1"/>
</dbReference>
<feature type="domain" description="HTH araC/xylS-type" evidence="3">
    <location>
        <begin position="217"/>
        <end position="319"/>
    </location>
</feature>
<evidence type="ECO:0000256" key="2">
    <source>
        <dbReference type="ARBA" id="ARBA00023163"/>
    </source>
</evidence>
<evidence type="ECO:0000259" key="3">
    <source>
        <dbReference type="PROSITE" id="PS01124"/>
    </source>
</evidence>